<feature type="domain" description="Rhamnogalacturonase A/B/Epimerase-like pectate lyase" evidence="1">
    <location>
        <begin position="37"/>
        <end position="92"/>
    </location>
</feature>
<dbReference type="SMART" id="SM00710">
    <property type="entry name" value="PbH1"/>
    <property type="match status" value="8"/>
</dbReference>
<protein>
    <submittedName>
        <fullName evidence="3">Glycoside hydrolase</fullName>
    </submittedName>
</protein>
<dbReference type="InterPro" id="IPR012334">
    <property type="entry name" value="Pectin_lyas_fold"/>
</dbReference>
<gene>
    <name evidence="3" type="ORF">CVN68_16910</name>
</gene>
<dbReference type="InterPro" id="IPR011050">
    <property type="entry name" value="Pectin_lyase_fold/virulence"/>
</dbReference>
<organism evidence="3 4">
    <name type="scientific">Sphingomonas psychrotolerans</name>
    <dbReference type="NCBI Taxonomy" id="1327635"/>
    <lineage>
        <taxon>Bacteria</taxon>
        <taxon>Pseudomonadati</taxon>
        <taxon>Pseudomonadota</taxon>
        <taxon>Alphaproteobacteria</taxon>
        <taxon>Sphingomonadales</taxon>
        <taxon>Sphingomonadaceae</taxon>
        <taxon>Sphingomonas</taxon>
    </lineage>
</organism>
<dbReference type="EMBL" id="CP024923">
    <property type="protein sequence ID" value="ATY34695.1"/>
    <property type="molecule type" value="Genomic_DNA"/>
</dbReference>
<proteinExistence type="predicted"/>
<keyword evidence="4" id="KW-1185">Reference proteome</keyword>
<dbReference type="Pfam" id="PF12708">
    <property type="entry name" value="Pect-lyase_RHGA_epim"/>
    <property type="match status" value="1"/>
</dbReference>
<dbReference type="InterPro" id="IPR039448">
    <property type="entry name" value="Beta_helix"/>
</dbReference>
<evidence type="ECO:0000259" key="2">
    <source>
        <dbReference type="Pfam" id="PF13229"/>
    </source>
</evidence>
<dbReference type="Pfam" id="PF13229">
    <property type="entry name" value="Beta_helix"/>
    <property type="match status" value="1"/>
</dbReference>
<evidence type="ECO:0000313" key="4">
    <source>
        <dbReference type="Proteomes" id="UP000229081"/>
    </source>
</evidence>
<dbReference type="InterPro" id="IPR024535">
    <property type="entry name" value="RHGA/B-epi-like_pectate_lyase"/>
</dbReference>
<dbReference type="PANTHER" id="PTHR31339:SF9">
    <property type="entry name" value="PLASMIN AND FIBRONECTIN-BINDING PROTEIN A"/>
    <property type="match status" value="1"/>
</dbReference>
<evidence type="ECO:0000259" key="1">
    <source>
        <dbReference type="Pfam" id="PF12708"/>
    </source>
</evidence>
<dbReference type="PANTHER" id="PTHR31339">
    <property type="entry name" value="PECTIN LYASE-RELATED"/>
    <property type="match status" value="1"/>
</dbReference>
<dbReference type="InterPro" id="IPR006626">
    <property type="entry name" value="PbH1"/>
</dbReference>
<sequence>MLANAEFGRRAVTLGLGAAFATAALPVRASGALRSFHDVRDYGAKGDGRAIDSAAINRAIAAAARAGGGTVIVPPGRYLCFSIRLKDNITLVLSAGSVIVAADPDTHGRHYDLPEGAFEEQFTDFGVYHNHTSLIYGDGVNNVAIIGKGLIHGLGLEREGPGPRWHGMPGFRLPQSLGLTPEQARLTDPAEREQQGRGNKAVAFKESRNVLLRDFTVLQGGHFAVYVLGCSNVTIDNLTVDTDRDGIDIDCCRNVRVANCIVNAHKDDAICLKSSYALNRRIVCEDLTVIGCKTSGYALGAMFDGSYRKSDYVSTDKVGVLGRIKLGTDSVGGFRNVLVTDCTCENSRGLQMGAIDGGTLEDVTFSNITMRNIVNHPLFVRLSARQRAPEGAPVATVRRVRFSDINVSGADGRYPCGVVGIEDKAIEDVTLTNVHVRCSGGGTPEDAARIPPERRNSSLEPSFMGTLPAFGLYVRHARGVAAKDVSFTTDQPDARPAIVLDDVAGAQIHGVRASAPAALAVKATGSSDVQIGSVAWIG</sequence>
<keyword evidence="3" id="KW-0378">Hydrolase</keyword>
<name>A0A2K8MLI0_9SPHN</name>
<evidence type="ECO:0000313" key="3">
    <source>
        <dbReference type="EMBL" id="ATY34695.1"/>
    </source>
</evidence>
<dbReference type="KEGG" id="sphc:CVN68_16910"/>
<reference evidence="3 4" key="1">
    <citation type="submission" date="2017-11" db="EMBL/GenBank/DDBJ databases">
        <title>Complete genome sequence of Sphingomonas sp. Strain Cra20, a psychrotolerant potential plant growth promoting rhizobacteria.</title>
        <authorList>
            <person name="Luo Y."/>
        </authorList>
    </citation>
    <scope>NUCLEOTIDE SEQUENCE [LARGE SCALE GENOMIC DNA]</scope>
    <source>
        <strain evidence="3 4">Cra20</strain>
    </source>
</reference>
<feature type="domain" description="Right handed beta helix" evidence="2">
    <location>
        <begin position="201"/>
        <end position="282"/>
    </location>
</feature>
<dbReference type="InterPro" id="IPR051801">
    <property type="entry name" value="GH28_Enzymes"/>
</dbReference>
<dbReference type="Gene3D" id="2.160.20.10">
    <property type="entry name" value="Single-stranded right-handed beta-helix, Pectin lyase-like"/>
    <property type="match status" value="1"/>
</dbReference>
<dbReference type="Proteomes" id="UP000229081">
    <property type="component" value="Chromosome"/>
</dbReference>
<dbReference type="SUPFAM" id="SSF51126">
    <property type="entry name" value="Pectin lyase-like"/>
    <property type="match status" value="1"/>
</dbReference>
<dbReference type="AlphaFoldDB" id="A0A2K8MLI0"/>
<dbReference type="GO" id="GO:0016787">
    <property type="term" value="F:hydrolase activity"/>
    <property type="evidence" value="ECO:0007669"/>
    <property type="project" value="UniProtKB-KW"/>
</dbReference>
<accession>A0A2K8MLI0</accession>
<dbReference type="OrthoDB" id="9795222at2"/>